<organism evidence="4 5">
    <name type="scientific">Burkholderia mayonis</name>
    <dbReference type="NCBI Taxonomy" id="1385591"/>
    <lineage>
        <taxon>Bacteria</taxon>
        <taxon>Pseudomonadati</taxon>
        <taxon>Pseudomonadota</taxon>
        <taxon>Betaproteobacteria</taxon>
        <taxon>Burkholderiales</taxon>
        <taxon>Burkholderiaceae</taxon>
        <taxon>Burkholderia</taxon>
        <taxon>pseudomallei group</taxon>
    </lineage>
</organism>
<dbReference type="InterPro" id="IPR012349">
    <property type="entry name" value="Split_barrel_FMN-bd"/>
</dbReference>
<dbReference type="SMART" id="SM00903">
    <property type="entry name" value="Flavin_Reduct"/>
    <property type="match status" value="1"/>
</dbReference>
<name>A0A1B4FW38_9BURK</name>
<proteinExistence type="predicted"/>
<dbReference type="PANTHER" id="PTHR30466:SF1">
    <property type="entry name" value="FMN REDUCTASE (NADH) RUTF"/>
    <property type="match status" value="1"/>
</dbReference>
<dbReference type="EMBL" id="CP013388">
    <property type="protein sequence ID" value="AOJ07907.1"/>
    <property type="molecule type" value="Genomic_DNA"/>
</dbReference>
<evidence type="ECO:0000259" key="3">
    <source>
        <dbReference type="SMART" id="SM00903"/>
    </source>
</evidence>
<dbReference type="Pfam" id="PF01613">
    <property type="entry name" value="Flavin_Reduct"/>
    <property type="match status" value="1"/>
</dbReference>
<accession>A0A1B4FW38</accession>
<feature type="compositionally biased region" description="Basic and acidic residues" evidence="2">
    <location>
        <begin position="25"/>
        <end position="34"/>
    </location>
</feature>
<evidence type="ECO:0000313" key="5">
    <source>
        <dbReference type="Proteomes" id="UP000067711"/>
    </source>
</evidence>
<feature type="domain" description="Flavin reductase like" evidence="3">
    <location>
        <begin position="67"/>
        <end position="211"/>
    </location>
</feature>
<evidence type="ECO:0000256" key="1">
    <source>
        <dbReference type="ARBA" id="ARBA00023002"/>
    </source>
</evidence>
<evidence type="ECO:0000313" key="4">
    <source>
        <dbReference type="EMBL" id="AOJ07907.1"/>
    </source>
</evidence>
<dbReference type="GO" id="GO:0010181">
    <property type="term" value="F:FMN binding"/>
    <property type="evidence" value="ECO:0007669"/>
    <property type="project" value="InterPro"/>
</dbReference>
<protein>
    <submittedName>
        <fullName evidence="4">Flavin reductase</fullName>
    </submittedName>
</protein>
<feature type="compositionally biased region" description="Polar residues" evidence="2">
    <location>
        <begin position="39"/>
        <end position="51"/>
    </location>
</feature>
<gene>
    <name evidence="4" type="ORF">WS71_11810</name>
</gene>
<dbReference type="PANTHER" id="PTHR30466">
    <property type="entry name" value="FLAVIN REDUCTASE"/>
    <property type="match status" value="1"/>
</dbReference>
<dbReference type="AlphaFoldDB" id="A0A1B4FW38"/>
<feature type="region of interest" description="Disordered" evidence="2">
    <location>
        <begin position="25"/>
        <end position="57"/>
    </location>
</feature>
<dbReference type="RefSeq" id="WP_066487940.1">
    <property type="nucleotide sequence ID" value="NZ_CP013388.1"/>
</dbReference>
<dbReference type="GO" id="GO:0042602">
    <property type="term" value="F:riboflavin reductase (NADPH) activity"/>
    <property type="evidence" value="ECO:0007669"/>
    <property type="project" value="TreeGrafter"/>
</dbReference>
<sequence>MASPWTDRASRAAIDAHAAFELPTLERERRDVRAEPAASTPSGRASASNDGVSPAPDTLAQHFKSAMRRLTSTVSIVATREAAARFGMAATAVSAVSTEPPAILVCINRTATLHVPLMRARRFSVNLLHERQLELIAPFSGKLDHDARFAHGEWREAYGVPVLAGAQATLLCDIDGDFSYGSHTIVIGRVDSVLVAGPVAPLLWQDGGPCAARALTACAHDAQ</sequence>
<dbReference type="GO" id="GO:0006208">
    <property type="term" value="P:pyrimidine nucleobase catabolic process"/>
    <property type="evidence" value="ECO:0007669"/>
    <property type="project" value="TreeGrafter"/>
</dbReference>
<dbReference type="InterPro" id="IPR002563">
    <property type="entry name" value="Flavin_Rdtase-like_dom"/>
</dbReference>
<keyword evidence="1" id="KW-0560">Oxidoreductase</keyword>
<evidence type="ECO:0000256" key="2">
    <source>
        <dbReference type="SAM" id="MobiDB-lite"/>
    </source>
</evidence>
<dbReference type="SUPFAM" id="SSF50475">
    <property type="entry name" value="FMN-binding split barrel"/>
    <property type="match status" value="1"/>
</dbReference>
<reference evidence="4 5" key="1">
    <citation type="submission" date="2015-12" db="EMBL/GenBank/DDBJ databases">
        <title>Diversity of Burkholderia near neighbor genomes.</title>
        <authorList>
            <person name="Sahl J."/>
            <person name="Wagner D."/>
            <person name="Keim P."/>
        </authorList>
    </citation>
    <scope>NUCLEOTIDE SEQUENCE [LARGE SCALE GENOMIC DNA]</scope>
    <source>
        <strain evidence="4 5">BDU8</strain>
    </source>
</reference>
<dbReference type="Gene3D" id="2.30.110.10">
    <property type="entry name" value="Electron Transport, Fmn-binding Protein, Chain A"/>
    <property type="match status" value="1"/>
</dbReference>
<dbReference type="Proteomes" id="UP000067711">
    <property type="component" value="Chromosome 2"/>
</dbReference>
<dbReference type="InterPro" id="IPR050268">
    <property type="entry name" value="NADH-dep_flavin_reductase"/>
</dbReference>